<gene>
    <name evidence="2" type="ORF">PECUL_23A059229</name>
</gene>
<organism evidence="2 3">
    <name type="scientific">Pelobates cultripes</name>
    <name type="common">Western spadefoot toad</name>
    <dbReference type="NCBI Taxonomy" id="61616"/>
    <lineage>
        <taxon>Eukaryota</taxon>
        <taxon>Metazoa</taxon>
        <taxon>Chordata</taxon>
        <taxon>Craniata</taxon>
        <taxon>Vertebrata</taxon>
        <taxon>Euteleostomi</taxon>
        <taxon>Amphibia</taxon>
        <taxon>Batrachia</taxon>
        <taxon>Anura</taxon>
        <taxon>Pelobatoidea</taxon>
        <taxon>Pelobatidae</taxon>
        <taxon>Pelobates</taxon>
    </lineage>
</organism>
<keyword evidence="3" id="KW-1185">Reference proteome</keyword>
<protein>
    <submittedName>
        <fullName evidence="2">Uncharacterized protein</fullName>
    </submittedName>
</protein>
<dbReference type="AlphaFoldDB" id="A0AAD1VS51"/>
<dbReference type="EMBL" id="OW240913">
    <property type="protein sequence ID" value="CAH2245357.1"/>
    <property type="molecule type" value="Genomic_DNA"/>
</dbReference>
<evidence type="ECO:0000313" key="3">
    <source>
        <dbReference type="Proteomes" id="UP001295444"/>
    </source>
</evidence>
<accession>A0AAD1VS51</accession>
<proteinExistence type="predicted"/>
<evidence type="ECO:0000313" key="2">
    <source>
        <dbReference type="EMBL" id="CAH2245357.1"/>
    </source>
</evidence>
<feature type="compositionally biased region" description="Basic and acidic residues" evidence="1">
    <location>
        <begin position="13"/>
        <end position="24"/>
    </location>
</feature>
<reference evidence="2" key="1">
    <citation type="submission" date="2022-03" db="EMBL/GenBank/DDBJ databases">
        <authorList>
            <person name="Alioto T."/>
            <person name="Alioto T."/>
            <person name="Gomez Garrido J."/>
        </authorList>
    </citation>
    <scope>NUCLEOTIDE SEQUENCE</scope>
</reference>
<evidence type="ECO:0000256" key="1">
    <source>
        <dbReference type="SAM" id="MobiDB-lite"/>
    </source>
</evidence>
<name>A0AAD1VS51_PELCU</name>
<feature type="region of interest" description="Disordered" evidence="1">
    <location>
        <begin position="1"/>
        <end position="26"/>
    </location>
</feature>
<sequence>MSINPGRLPIRTDTGDHPDKRTTGHPEIPNFGYFVNETLTIRLAAYTSVCRGETDVSENCTKLCSLHPPDREMAATPNLQLPDKTQIVKTLQDTFERLLHNVQTRGRRGIQRHQISALYKLLGKNGGPWYGDTAPEPGGSQ</sequence>
<dbReference type="Proteomes" id="UP001295444">
    <property type="component" value="Chromosome 02"/>
</dbReference>